<feature type="transmembrane region" description="Helical" evidence="1">
    <location>
        <begin position="94"/>
        <end position="120"/>
    </location>
</feature>
<proteinExistence type="predicted"/>
<feature type="transmembrane region" description="Helical" evidence="1">
    <location>
        <begin position="126"/>
        <end position="148"/>
    </location>
</feature>
<evidence type="ECO:0000313" key="6">
    <source>
        <dbReference type="Proteomes" id="UP000070598"/>
    </source>
</evidence>
<dbReference type="GO" id="GO:0140359">
    <property type="term" value="F:ABC-type transporter activity"/>
    <property type="evidence" value="ECO:0007669"/>
    <property type="project" value="InterPro"/>
</dbReference>
<feature type="transmembrane region" description="Helical" evidence="1">
    <location>
        <begin position="201"/>
        <end position="224"/>
    </location>
</feature>
<reference evidence="3 7" key="1">
    <citation type="submission" date="2015-02" db="EMBL/GenBank/DDBJ databases">
        <title>Physiological reanalysis, assessment of diazotrophy, and genome sequences of multiple isolates of Streptomyces thermoautotrophicus.</title>
        <authorList>
            <person name="MacKellar D.C."/>
            <person name="Lieber L."/>
            <person name="Norman J."/>
            <person name="Bolger A."/>
            <person name="Tobin C."/>
            <person name="Murray J.W."/>
            <person name="Prell J."/>
        </authorList>
    </citation>
    <scope>NUCLEOTIDE SEQUENCE [LARGE SCALE GENOMIC DNA]</scope>
    <source>
        <strain evidence="3 7">UBT1</strain>
    </source>
</reference>
<gene>
    <name evidence="2" type="ORF">LI90_3717</name>
    <name evidence="3" type="ORF">TH66_13090</name>
    <name evidence="4" type="ORF">TR74_09630</name>
</gene>
<comment type="caution">
    <text evidence="2">The sequence shown here is derived from an EMBL/GenBank/DDBJ whole genome shotgun (WGS) entry which is preliminary data.</text>
</comment>
<evidence type="ECO:0000313" key="7">
    <source>
        <dbReference type="Proteomes" id="UP000070659"/>
    </source>
</evidence>
<dbReference type="PATRIC" id="fig|1469144.10.peg.3991"/>
<dbReference type="EMBL" id="JYIK01000814">
    <property type="protein sequence ID" value="KWX09433.1"/>
    <property type="molecule type" value="Genomic_DNA"/>
</dbReference>
<dbReference type="RefSeq" id="WP_066889834.1">
    <property type="nucleotide sequence ID" value="NZ_JYIJ01000017.1"/>
</dbReference>
<sequence>MSLFNPTVAWITLRGLLGRRRFLLLFPLPTLLLVLTVVTRDLTDAWATPVLHGLGLSVVLPLAALITGTSVLGSEIDDGTVVHVLAKPLPRREIVLSKFVVAFAVTVVTAAVPLAVAGAIGGGVRLAAGLLTGASVGAFAYCALFVALGIVTRRAVAAGLLYVLVWEGLLGNLLTGTHVLSVQQYALTIADRIAASDALTARLSLGVAAAMSGVLAVAGLACAIDRLKAFSLTGETG</sequence>
<dbReference type="Proteomes" id="UP000070188">
    <property type="component" value="Unassembled WGS sequence"/>
</dbReference>
<reference evidence="5" key="4">
    <citation type="submission" date="2015-04" db="EMBL/GenBank/DDBJ databases">
        <title>Physiological reanalysis, assessment of diazotrophy, and genome sequences of multiple isolates of Streptomyces thermoautotrophicus.</title>
        <authorList>
            <person name="MacKellar D.C."/>
            <person name="Lieber L."/>
            <person name="Norman J."/>
            <person name="Bolger A."/>
            <person name="Tobin C."/>
            <person name="Murray J.W."/>
            <person name="Chang R."/>
            <person name="Ford T."/>
            <person name="Nguyen P.Q."/>
            <person name="Woodward J."/>
            <person name="Permingeat H."/>
            <person name="Joshi N.S."/>
            <person name="Silver P.A."/>
            <person name="Usadel B."/>
            <person name="Rutherford A.W."/>
            <person name="Friesen M."/>
            <person name="Prell J."/>
        </authorList>
    </citation>
    <scope>NUCLEOTIDE SEQUENCE [LARGE SCALE GENOMIC DNA]</scope>
    <source>
        <strain evidence="5">H1</strain>
    </source>
</reference>
<feature type="transmembrane region" description="Helical" evidence="1">
    <location>
        <begin position="21"/>
        <end position="38"/>
    </location>
</feature>
<organism evidence="2 5">
    <name type="scientific">Carbonactinospora thermoautotrophica</name>
    <dbReference type="NCBI Taxonomy" id="1469144"/>
    <lineage>
        <taxon>Bacteria</taxon>
        <taxon>Bacillati</taxon>
        <taxon>Actinomycetota</taxon>
        <taxon>Actinomycetes</taxon>
        <taxon>Kitasatosporales</taxon>
        <taxon>Carbonactinosporaceae</taxon>
        <taxon>Carbonactinospora</taxon>
    </lineage>
</organism>
<evidence type="ECO:0000313" key="2">
    <source>
        <dbReference type="EMBL" id="KWX02674.1"/>
    </source>
</evidence>
<reference evidence="2" key="3">
    <citation type="submission" date="2015-04" db="EMBL/GenBank/DDBJ databases">
        <title>Physiological reanalysis, assessment of diazotrophy, and genome sequences of multiple isolates of Streptomyces thermoautotrophicus.</title>
        <authorList>
            <person name="MacKellar D.C."/>
            <person name="Lieber L."/>
            <person name="Norman J."/>
            <person name="Bolger A."/>
            <person name="Tobin C."/>
            <person name="Murray J.W."/>
            <person name="Woodward J."/>
            <person name="Friesen M."/>
            <person name="Prell J."/>
        </authorList>
    </citation>
    <scope>NUCLEOTIDE SEQUENCE [LARGE SCALE GENOMIC DNA]</scope>
    <source>
        <strain evidence="2">H1</strain>
    </source>
</reference>
<reference evidence="6" key="2">
    <citation type="submission" date="2015-02" db="EMBL/GenBank/DDBJ databases">
        <title>Physiological reanalysis, assessment of diazotrophy, and genome sequences of multiple isolates of Streptomyces thermoautotrophicus.</title>
        <authorList>
            <person name="MacKellar D.C."/>
            <person name="Lieber L."/>
            <person name="Norman J."/>
            <person name="Bolger A."/>
            <person name="Tobin C."/>
            <person name="Murray J.W."/>
            <person name="Friesen M."/>
            <person name="Prell J."/>
        </authorList>
    </citation>
    <scope>NUCLEOTIDE SEQUENCE [LARGE SCALE GENOMIC DNA]</scope>
    <source>
        <strain evidence="6">UBT1</strain>
    </source>
</reference>
<keyword evidence="1" id="KW-1133">Transmembrane helix</keyword>
<dbReference type="GO" id="GO:0005886">
    <property type="term" value="C:plasma membrane"/>
    <property type="evidence" value="ECO:0007669"/>
    <property type="project" value="UniProtKB-SubCell"/>
</dbReference>
<dbReference type="Proteomes" id="UP000070659">
    <property type="component" value="Unassembled WGS sequence"/>
</dbReference>
<evidence type="ECO:0000256" key="1">
    <source>
        <dbReference type="SAM" id="Phobius"/>
    </source>
</evidence>
<dbReference type="EMBL" id="LAXD01000001">
    <property type="protein sequence ID" value="KWX02674.1"/>
    <property type="molecule type" value="Genomic_DNA"/>
</dbReference>
<dbReference type="Pfam" id="PF12679">
    <property type="entry name" value="ABC2_membrane_2"/>
    <property type="match status" value="1"/>
</dbReference>
<dbReference type="Proteomes" id="UP000070598">
    <property type="component" value="Unassembled WGS sequence"/>
</dbReference>
<dbReference type="EMBL" id="JYIJ01000017">
    <property type="protein sequence ID" value="KWX03727.1"/>
    <property type="molecule type" value="Genomic_DNA"/>
</dbReference>
<feature type="transmembrane region" description="Helical" evidence="1">
    <location>
        <begin position="160"/>
        <end position="181"/>
    </location>
</feature>
<dbReference type="OrthoDB" id="5146799at2"/>
<name>A0A132MXY2_9ACTN</name>
<accession>A0A132MXY2</accession>
<evidence type="ECO:0000313" key="3">
    <source>
        <dbReference type="EMBL" id="KWX03727.1"/>
    </source>
</evidence>
<dbReference type="STRING" id="1469144.LI90_3717"/>
<keyword evidence="5" id="KW-1185">Reference proteome</keyword>
<feature type="transmembrane region" description="Helical" evidence="1">
    <location>
        <begin position="50"/>
        <end position="73"/>
    </location>
</feature>
<evidence type="ECO:0000313" key="5">
    <source>
        <dbReference type="Proteomes" id="UP000070188"/>
    </source>
</evidence>
<keyword evidence="1" id="KW-0812">Transmembrane</keyword>
<keyword evidence="1" id="KW-0472">Membrane</keyword>
<dbReference type="AlphaFoldDB" id="A0A132MXY2"/>
<protein>
    <submittedName>
        <fullName evidence="2">Putative integral membrane protein</fullName>
    </submittedName>
</protein>
<evidence type="ECO:0000313" key="4">
    <source>
        <dbReference type="EMBL" id="KWX09433.1"/>
    </source>
</evidence>